<sequence>MTASNQPLSLDLDRMSAKVTFDKKFMPPGQFAREHGLIWMGKGSPFFHYETVRASFCDEPALRLGNIYV</sequence>
<reference evidence="1 2" key="1">
    <citation type="submission" date="2017-08" db="EMBL/GenBank/DDBJ databases">
        <title>Infants hospitalized years apart are colonized by the same room-sourced microbial strains.</title>
        <authorList>
            <person name="Brooks B."/>
            <person name="Olm M.R."/>
            <person name="Firek B.A."/>
            <person name="Baker R."/>
            <person name="Thomas B.C."/>
            <person name="Morowitz M.J."/>
            <person name="Banfield J.F."/>
        </authorList>
    </citation>
    <scope>NUCLEOTIDE SEQUENCE [LARGE SCALE GENOMIC DNA]</scope>
    <source>
        <strain evidence="1">S2_003_000_R2_11</strain>
    </source>
</reference>
<accession>A0A2W5S4Q9</accession>
<evidence type="ECO:0000313" key="2">
    <source>
        <dbReference type="Proteomes" id="UP000248975"/>
    </source>
</evidence>
<comment type="caution">
    <text evidence="1">The sequence shown here is derived from an EMBL/GenBank/DDBJ whole genome shotgun (WGS) entry which is preliminary data.</text>
</comment>
<evidence type="ECO:0000313" key="1">
    <source>
        <dbReference type="EMBL" id="PZQ96719.1"/>
    </source>
</evidence>
<name>A0A2W5S4Q9_CERSP</name>
<dbReference type="AlphaFoldDB" id="A0A2W5S4Q9"/>
<dbReference type="Proteomes" id="UP000248975">
    <property type="component" value="Unassembled WGS sequence"/>
</dbReference>
<protein>
    <submittedName>
        <fullName evidence="1">Uncharacterized protein</fullName>
    </submittedName>
</protein>
<dbReference type="EMBL" id="QFQS01000003">
    <property type="protein sequence ID" value="PZQ96719.1"/>
    <property type="molecule type" value="Genomic_DNA"/>
</dbReference>
<gene>
    <name evidence="1" type="ORF">DI533_14100</name>
</gene>
<organism evidence="1 2">
    <name type="scientific">Cereibacter sphaeroides</name>
    <name type="common">Rhodobacter sphaeroides</name>
    <dbReference type="NCBI Taxonomy" id="1063"/>
    <lineage>
        <taxon>Bacteria</taxon>
        <taxon>Pseudomonadati</taxon>
        <taxon>Pseudomonadota</taxon>
        <taxon>Alphaproteobacteria</taxon>
        <taxon>Rhodobacterales</taxon>
        <taxon>Paracoccaceae</taxon>
        <taxon>Cereibacter</taxon>
    </lineage>
</organism>
<proteinExistence type="predicted"/>